<evidence type="ECO:0000313" key="2">
    <source>
        <dbReference type="Proteomes" id="UP000239833"/>
    </source>
</evidence>
<accession>A0A2L1U7G9</accession>
<proteinExistence type="predicted"/>
<keyword evidence="1" id="KW-0614">Plasmid</keyword>
<reference evidence="2" key="1">
    <citation type="submission" date="2017-02" db="EMBL/GenBank/DDBJ databases">
        <title>Delineation of Paenibacillus larvae strains originating from foulbrood outbreaks.</title>
        <authorList>
            <person name="Beims H."/>
            <person name="Bunk B."/>
            <person name="Sproeer C."/>
            <person name="Mohr K.I."/>
            <person name="Pradella S."/>
            <person name="Guenther G."/>
            <person name="Rohde M."/>
            <person name="von der Ohe W."/>
            <person name="Steinert M."/>
        </authorList>
    </citation>
    <scope>NUCLEOTIDE SEQUENCE [LARGE SCALE GENOMIC DNA]</scope>
    <source>
        <strain evidence="2">Eric_III</strain>
        <plasmid evidence="2">Plasmid unnamed1</plasmid>
    </source>
</reference>
<dbReference type="AlphaFoldDB" id="A0A2L1U7G9"/>
<sequence length="109" mass="13005">MTNWDDYYTWGEPQEETDRRGCFVRIRLFEGIQDVERVLYHLQNGEVEGLKFYYTNTCVIVHVCGTEWEREYPFANYGFSFSAVEFDLKTNGFTEKAKSLNEFLKEPFL</sequence>
<geneLocation type="plasmid" evidence="1">
    <name>unnamed1</name>
</geneLocation>
<evidence type="ECO:0000313" key="1">
    <source>
        <dbReference type="EMBL" id="AVF28884.1"/>
    </source>
</evidence>
<name>A0A2L1U7G9_9BACL</name>
<organism evidence="1 2">
    <name type="scientific">Paenibacillus larvae subsp. larvae</name>
    <dbReference type="NCBI Taxonomy" id="147375"/>
    <lineage>
        <taxon>Bacteria</taxon>
        <taxon>Bacillati</taxon>
        <taxon>Bacillota</taxon>
        <taxon>Bacilli</taxon>
        <taxon>Bacillales</taxon>
        <taxon>Paenibacillaceae</taxon>
        <taxon>Paenibacillus</taxon>
    </lineage>
</organism>
<dbReference type="Proteomes" id="UP000239833">
    <property type="component" value="Plasmid unnamed1"/>
</dbReference>
<protein>
    <submittedName>
        <fullName evidence="1">Uncharacterized protein</fullName>
    </submittedName>
</protein>
<gene>
    <name evidence="1" type="ORF">ERICIII_04882</name>
</gene>
<dbReference type="RefSeq" id="WP_104932893.1">
    <property type="nucleotide sequence ID" value="NZ_CP019656.1"/>
</dbReference>
<dbReference type="EMBL" id="CP019656">
    <property type="protein sequence ID" value="AVF28884.1"/>
    <property type="molecule type" value="Genomic_DNA"/>
</dbReference>